<keyword evidence="2" id="KW-0012">Acyltransferase</keyword>
<dbReference type="GO" id="GO:0016746">
    <property type="term" value="F:acyltransferase activity"/>
    <property type="evidence" value="ECO:0007669"/>
    <property type="project" value="UniProtKB-KW"/>
</dbReference>
<dbReference type="RefSeq" id="WP_326296217.1">
    <property type="nucleotide sequence ID" value="NZ_JAYLLH010000004.1"/>
</dbReference>
<protein>
    <submittedName>
        <fullName evidence="2">Apolipoprotein acyltransferase</fullName>
    </submittedName>
</protein>
<evidence type="ECO:0000313" key="3">
    <source>
        <dbReference type="Proteomes" id="UP001348149"/>
    </source>
</evidence>
<keyword evidence="2" id="KW-0808">Transferase</keyword>
<keyword evidence="3" id="KW-1185">Reference proteome</keyword>
<dbReference type="EMBL" id="JAYLLH010000004">
    <property type="protein sequence ID" value="MEC3860595.1"/>
    <property type="molecule type" value="Genomic_DNA"/>
</dbReference>
<keyword evidence="1" id="KW-0812">Transmembrane</keyword>
<name>A0ABU6HDR5_9RHOB</name>
<dbReference type="Proteomes" id="UP001348149">
    <property type="component" value="Unassembled WGS sequence"/>
</dbReference>
<reference evidence="2 3" key="1">
    <citation type="submission" date="2024-01" db="EMBL/GenBank/DDBJ databases">
        <title>Mesobacterium rodlantinim sp. nov., isolated from shallow sea hydrothermal systems off Kueishantao Island.</title>
        <authorList>
            <person name="Su Z."/>
            <person name="Tang K."/>
        </authorList>
    </citation>
    <scope>NUCLEOTIDE SEQUENCE [LARGE SCALE GENOMIC DNA]</scope>
    <source>
        <strain evidence="2 3">TK19101</strain>
    </source>
</reference>
<proteinExistence type="predicted"/>
<keyword evidence="1" id="KW-1133">Transmembrane helix</keyword>
<feature type="transmembrane region" description="Helical" evidence="1">
    <location>
        <begin position="28"/>
        <end position="50"/>
    </location>
</feature>
<evidence type="ECO:0000313" key="2">
    <source>
        <dbReference type="EMBL" id="MEC3860595.1"/>
    </source>
</evidence>
<sequence>MIVILSALLGAAIGALTAKRRKGNLADIAQFAAGYGMAFAILGLIATIFLEKTL</sequence>
<keyword evidence="1" id="KW-0472">Membrane</keyword>
<evidence type="ECO:0000256" key="1">
    <source>
        <dbReference type="SAM" id="Phobius"/>
    </source>
</evidence>
<comment type="caution">
    <text evidence="2">The sequence shown here is derived from an EMBL/GenBank/DDBJ whole genome shotgun (WGS) entry which is preliminary data.</text>
</comment>
<organism evidence="2 3">
    <name type="scientific">Mesobacterium hydrothermale</name>
    <dbReference type="NCBI Taxonomy" id="3111907"/>
    <lineage>
        <taxon>Bacteria</taxon>
        <taxon>Pseudomonadati</taxon>
        <taxon>Pseudomonadota</taxon>
        <taxon>Alphaproteobacteria</taxon>
        <taxon>Rhodobacterales</taxon>
        <taxon>Roseobacteraceae</taxon>
        <taxon>Mesobacterium</taxon>
    </lineage>
</organism>
<gene>
    <name evidence="2" type="ORF">VK792_04810</name>
</gene>
<accession>A0ABU6HDR5</accession>